<keyword evidence="2" id="KW-1185">Reference proteome</keyword>
<dbReference type="EMBL" id="BLAE01000016">
    <property type="protein sequence ID" value="GES09547.1"/>
    <property type="molecule type" value="Genomic_DNA"/>
</dbReference>
<accession>A0A5M3WK39</accession>
<proteinExistence type="predicted"/>
<evidence type="ECO:0000313" key="1">
    <source>
        <dbReference type="EMBL" id="GES09547.1"/>
    </source>
</evidence>
<sequence length="87" mass="9679">MLHTTIRAFQMQPIVLQTTTDPHAAEIYTPHDTLFADVMRTAAEGTDAAVLSTLRAVADQGLRGWIMGRQPIQAVYQSVDDTLRLIR</sequence>
<comment type="caution">
    <text evidence="1">The sequence shown here is derived from an EMBL/GenBank/DDBJ whole genome shotgun (WGS) entry which is preliminary data.</text>
</comment>
<protein>
    <submittedName>
        <fullName evidence="1">Uncharacterized protein</fullName>
    </submittedName>
</protein>
<evidence type="ECO:0000313" key="2">
    <source>
        <dbReference type="Proteomes" id="UP000331127"/>
    </source>
</evidence>
<organism evidence="1 2">
    <name type="scientific">Acrocarpospora macrocephala</name>
    <dbReference type="NCBI Taxonomy" id="150177"/>
    <lineage>
        <taxon>Bacteria</taxon>
        <taxon>Bacillati</taxon>
        <taxon>Actinomycetota</taxon>
        <taxon>Actinomycetes</taxon>
        <taxon>Streptosporangiales</taxon>
        <taxon>Streptosporangiaceae</taxon>
        <taxon>Acrocarpospora</taxon>
    </lineage>
</organism>
<dbReference type="RefSeq" id="WP_155355085.1">
    <property type="nucleotide sequence ID" value="NZ_BAAAHL010000040.1"/>
</dbReference>
<dbReference type="OrthoDB" id="4537491at2"/>
<reference evidence="1 2" key="1">
    <citation type="submission" date="2019-10" db="EMBL/GenBank/DDBJ databases">
        <title>Whole genome shotgun sequence of Acrocarpospora macrocephala NBRC 16266.</title>
        <authorList>
            <person name="Ichikawa N."/>
            <person name="Kimura A."/>
            <person name="Kitahashi Y."/>
            <person name="Komaki H."/>
            <person name="Oguchi A."/>
        </authorList>
    </citation>
    <scope>NUCLEOTIDE SEQUENCE [LARGE SCALE GENOMIC DNA]</scope>
    <source>
        <strain evidence="1 2">NBRC 16266</strain>
    </source>
</reference>
<dbReference type="Proteomes" id="UP000331127">
    <property type="component" value="Unassembled WGS sequence"/>
</dbReference>
<name>A0A5M3WK39_9ACTN</name>
<gene>
    <name evidence="1" type="ORF">Amac_031430</name>
</gene>
<dbReference type="AlphaFoldDB" id="A0A5M3WK39"/>